<dbReference type="InterPro" id="IPR038726">
    <property type="entry name" value="PDDEXK_AddAB-type"/>
</dbReference>
<name>A0A0G1BZB6_9BACT</name>
<proteinExistence type="predicted"/>
<dbReference type="Gene3D" id="3.90.320.10">
    <property type="match status" value="1"/>
</dbReference>
<dbReference type="EMBL" id="LCDA01000006">
    <property type="protein sequence ID" value="KKS42778.1"/>
    <property type="molecule type" value="Genomic_DNA"/>
</dbReference>
<sequence>MAKDKYTAIWISHTSINDYLKCPRAYFLKNVYKDPTTGHKIQIMTPSLALGQAVHEVIDSLSGIPTSSRMDESLVLKFDKVWEKFSGEKGGFVGVGDEHKFKERGKAMLRRVMDNPGPIGKLAVKIQQELPHYWISEDENIVLCGKVDWLEYDEASDSVHIIDFKTGKKKEEEDSLQLPLYHLLVHHCQKRPVTQASYWYLETDDKPTQKLLPDLKEAHSRVIEIGRRIKLARKLEKFDCPEDRNGCIHCRPMEKILKGEGTLVDSNSQRDIYILPRNEVVEEETDSIIL</sequence>
<dbReference type="Pfam" id="PF12705">
    <property type="entry name" value="PDDEXK_1"/>
    <property type="match status" value="1"/>
</dbReference>
<dbReference type="InterPro" id="IPR011604">
    <property type="entry name" value="PDDEXK-like_dom_sf"/>
</dbReference>
<dbReference type="Proteomes" id="UP000033854">
    <property type="component" value="Unassembled WGS sequence"/>
</dbReference>
<reference evidence="2 3" key="1">
    <citation type="journal article" date="2015" name="Nature">
        <title>rRNA introns, odd ribosomes, and small enigmatic genomes across a large radiation of phyla.</title>
        <authorList>
            <person name="Brown C.T."/>
            <person name="Hug L.A."/>
            <person name="Thomas B.C."/>
            <person name="Sharon I."/>
            <person name="Castelle C.J."/>
            <person name="Singh A."/>
            <person name="Wilkins M.J."/>
            <person name="Williams K.H."/>
            <person name="Banfield J.F."/>
        </authorList>
    </citation>
    <scope>NUCLEOTIDE SEQUENCE [LARGE SCALE GENOMIC DNA]</scope>
</reference>
<evidence type="ECO:0000259" key="1">
    <source>
        <dbReference type="Pfam" id="PF12705"/>
    </source>
</evidence>
<evidence type="ECO:0000313" key="3">
    <source>
        <dbReference type="Proteomes" id="UP000033854"/>
    </source>
</evidence>
<accession>A0A0G1BZB6</accession>
<feature type="domain" description="PD-(D/E)XK endonuclease-like" evidence="1">
    <location>
        <begin position="11"/>
        <end position="250"/>
    </location>
</feature>
<gene>
    <name evidence="2" type="ORF">UV06_C0006G0048</name>
</gene>
<protein>
    <recommendedName>
        <fullName evidence="1">PD-(D/E)XK endonuclease-like domain-containing protein</fullName>
    </recommendedName>
</protein>
<evidence type="ECO:0000313" key="2">
    <source>
        <dbReference type="EMBL" id="KKS42778.1"/>
    </source>
</evidence>
<dbReference type="AlphaFoldDB" id="A0A0G1BZB6"/>
<comment type="caution">
    <text evidence="2">The sequence shown here is derived from an EMBL/GenBank/DDBJ whole genome shotgun (WGS) entry which is preliminary data.</text>
</comment>
<organism evidence="2 3">
    <name type="scientific">Candidatus Collierbacteria bacterium GW2011_GWA2_42_17</name>
    <dbReference type="NCBI Taxonomy" id="1618378"/>
    <lineage>
        <taxon>Bacteria</taxon>
        <taxon>Candidatus Collieribacteriota</taxon>
    </lineage>
</organism>